<dbReference type="KEGG" id="smaz:LH19_01680"/>
<dbReference type="Proteomes" id="UP000076088">
    <property type="component" value="Chromosome"/>
</dbReference>
<proteinExistence type="inferred from homology"/>
<dbReference type="SUPFAM" id="SSF81901">
    <property type="entry name" value="HCP-like"/>
    <property type="match status" value="1"/>
</dbReference>
<dbReference type="InterPro" id="IPR011990">
    <property type="entry name" value="TPR-like_helical_dom_sf"/>
</dbReference>
<dbReference type="PANTHER" id="PTHR13891:SF1">
    <property type="entry name" value="CYTOCHROME C OXIDASE ASSEMBLY FACTOR 7"/>
    <property type="match status" value="1"/>
</dbReference>
<sequence>MDTEAYSKALAICRAPEADISEAYKLLSQASQEGDTRATYALSTWYLFGNEVVEKNEEYGVKLLKTLEKSNIAEAIFDLAVSYDYGKHVKKNNRKAMSLYMRAALLGDKASCEQVSQYYSEGKSVPYDKLLADAWKERAEQEENSISPSYRVWL</sequence>
<evidence type="ECO:0000256" key="2">
    <source>
        <dbReference type="ARBA" id="ARBA00022737"/>
    </source>
</evidence>
<gene>
    <name evidence="3" type="ORF">ATM17_01665</name>
</gene>
<accession>A0AAC9AU14</accession>
<dbReference type="SMART" id="SM00671">
    <property type="entry name" value="SEL1"/>
    <property type="match status" value="3"/>
</dbReference>
<protein>
    <submittedName>
        <fullName evidence="3">TPR repeat protein</fullName>
    </submittedName>
</protein>
<dbReference type="Gene3D" id="1.25.40.10">
    <property type="entry name" value="Tetratricopeptide repeat domain"/>
    <property type="match status" value="1"/>
</dbReference>
<name>A0AAC9AU14_SPHMC</name>
<reference evidence="3 4" key="2">
    <citation type="journal article" date="2016" name="Genome Announc.">
        <title>Complete Genome Sequence of Sphingopyxis macrogoltabida Strain 203N (NBRC 111659), a Polyethylene Glycol Degrader.</title>
        <authorList>
            <person name="Ohtsubo Y."/>
            <person name="Nonoyama S."/>
            <person name="Nagata Y."/>
            <person name="Numata M."/>
            <person name="Tsuchikane K."/>
            <person name="Hosoyama A."/>
            <person name="Yamazoe A."/>
            <person name="Tsuda M."/>
            <person name="Fujita N."/>
            <person name="Kawai F."/>
        </authorList>
    </citation>
    <scope>NUCLEOTIDE SEQUENCE [LARGE SCALE GENOMIC DNA]</scope>
    <source>
        <strain evidence="3 4">203N</strain>
    </source>
</reference>
<evidence type="ECO:0000256" key="1">
    <source>
        <dbReference type="ARBA" id="ARBA00008486"/>
    </source>
</evidence>
<dbReference type="EMBL" id="CP013344">
    <property type="protein sequence ID" value="AMU87754.1"/>
    <property type="molecule type" value="Genomic_DNA"/>
</dbReference>
<keyword evidence="2" id="KW-0677">Repeat</keyword>
<evidence type="ECO:0000313" key="3">
    <source>
        <dbReference type="EMBL" id="AMU87754.1"/>
    </source>
</evidence>
<dbReference type="AlphaFoldDB" id="A0AAC9AU14"/>
<dbReference type="InterPro" id="IPR006597">
    <property type="entry name" value="Sel1-like"/>
</dbReference>
<dbReference type="InterPro" id="IPR040239">
    <property type="entry name" value="HcpB-like"/>
</dbReference>
<comment type="similarity">
    <text evidence="1">Belongs to the hcp beta-lactamase family.</text>
</comment>
<evidence type="ECO:0000313" key="4">
    <source>
        <dbReference type="Proteomes" id="UP000076088"/>
    </source>
</evidence>
<reference evidence="4" key="1">
    <citation type="submission" date="2015-11" db="EMBL/GenBank/DDBJ databases">
        <title>Complete genome sequence of a polyethylene-glycol degrader Sphingopyxis macrogoltabida 203N (NBRC 111659).</title>
        <authorList>
            <person name="Yoshiyuki O."/>
            <person name="Shouta N."/>
            <person name="Nagata Y."/>
            <person name="Numata M."/>
            <person name="Tsuchikane K."/>
            <person name="Hosoyama A."/>
            <person name="Yamazoe A."/>
            <person name="Tsuda M."/>
            <person name="Fujita N."/>
            <person name="Kawai F."/>
        </authorList>
    </citation>
    <scope>NUCLEOTIDE SEQUENCE [LARGE SCALE GENOMIC DNA]</scope>
    <source>
        <strain evidence="4">203N</strain>
    </source>
</reference>
<keyword evidence="4" id="KW-1185">Reference proteome</keyword>
<dbReference type="PANTHER" id="PTHR13891">
    <property type="entry name" value="CYTOCHROME C OXIDASE ASSEMBLY FACTOR 7"/>
    <property type="match status" value="1"/>
</dbReference>
<organism evidence="3 4">
    <name type="scientific">Sphingopyxis macrogoltabida</name>
    <name type="common">Sphingomonas macrogoltabidus</name>
    <dbReference type="NCBI Taxonomy" id="33050"/>
    <lineage>
        <taxon>Bacteria</taxon>
        <taxon>Pseudomonadati</taxon>
        <taxon>Pseudomonadota</taxon>
        <taxon>Alphaproteobacteria</taxon>
        <taxon>Sphingomonadales</taxon>
        <taxon>Sphingomonadaceae</taxon>
        <taxon>Sphingopyxis</taxon>
    </lineage>
</organism>
<dbReference type="RefSeq" id="WP_158514379.1">
    <property type="nucleotide sequence ID" value="NZ_CP009429.1"/>
</dbReference>
<dbReference type="Pfam" id="PF08238">
    <property type="entry name" value="Sel1"/>
    <property type="match status" value="3"/>
</dbReference>